<feature type="binding site" evidence="15">
    <location>
        <position position="15"/>
    </location>
    <ligand>
        <name>NAD(+)</name>
        <dbReference type="ChEBI" id="CHEBI:57540"/>
    </ligand>
</feature>
<evidence type="ECO:0000313" key="16">
    <source>
        <dbReference type="EMBL" id="KOO50337.1"/>
    </source>
</evidence>
<evidence type="ECO:0000313" key="17">
    <source>
        <dbReference type="Proteomes" id="UP000037558"/>
    </source>
</evidence>
<evidence type="ECO:0000256" key="7">
    <source>
        <dbReference type="ARBA" id="ARBA00023002"/>
    </source>
</evidence>
<evidence type="ECO:0000256" key="15">
    <source>
        <dbReference type="PIRSR" id="PIRSR000094-3"/>
    </source>
</evidence>
<keyword evidence="8 12" id="KW-0520">NAD</keyword>
<evidence type="ECO:0000256" key="14">
    <source>
        <dbReference type="PIRSR" id="PIRSR000094-2"/>
    </source>
</evidence>
<feature type="binding site" evidence="15">
    <location>
        <begin position="195"/>
        <end position="199"/>
    </location>
    <ligand>
        <name>NAD(+)</name>
        <dbReference type="ChEBI" id="CHEBI:57540"/>
    </ligand>
</feature>
<dbReference type="Gene3D" id="3.40.50.720">
    <property type="entry name" value="NAD(P)-binding Rossmann-like Domain"/>
    <property type="match status" value="1"/>
</dbReference>
<dbReference type="AlphaFoldDB" id="A0A0M0LHD3"/>
<comment type="pathway">
    <text evidence="1">Lipid metabolism; fatty acid biosynthesis.</text>
</comment>
<dbReference type="InterPro" id="IPR002347">
    <property type="entry name" value="SDR_fam"/>
</dbReference>
<feature type="active site" description="Proton acceptor" evidence="13">
    <location>
        <position position="159"/>
    </location>
</feature>
<keyword evidence="6" id="KW-0521">NADP</keyword>
<comment type="catalytic activity">
    <reaction evidence="12">
        <text>a 2,3-saturated acyl-[ACP] + NAD(+) = a (2E)-enoyl-[ACP] + NADH + H(+)</text>
        <dbReference type="Rhea" id="RHEA:10240"/>
        <dbReference type="Rhea" id="RHEA-COMP:9925"/>
        <dbReference type="Rhea" id="RHEA-COMP:9926"/>
        <dbReference type="ChEBI" id="CHEBI:15378"/>
        <dbReference type="ChEBI" id="CHEBI:57540"/>
        <dbReference type="ChEBI" id="CHEBI:57945"/>
        <dbReference type="ChEBI" id="CHEBI:78784"/>
        <dbReference type="ChEBI" id="CHEBI:78785"/>
        <dbReference type="EC" id="1.3.1.9"/>
    </reaction>
</comment>
<dbReference type="GO" id="GO:0006633">
    <property type="term" value="P:fatty acid biosynthetic process"/>
    <property type="evidence" value="ECO:0007669"/>
    <property type="project" value="UniProtKB-KW"/>
</dbReference>
<evidence type="ECO:0000256" key="12">
    <source>
        <dbReference type="PIRNR" id="PIRNR000094"/>
    </source>
</evidence>
<organism evidence="16 17">
    <name type="scientific">Priestia koreensis</name>
    <dbReference type="NCBI Taxonomy" id="284581"/>
    <lineage>
        <taxon>Bacteria</taxon>
        <taxon>Bacillati</taxon>
        <taxon>Bacillota</taxon>
        <taxon>Bacilli</taxon>
        <taxon>Bacillales</taxon>
        <taxon>Bacillaceae</taxon>
        <taxon>Priestia</taxon>
    </lineage>
</organism>
<gene>
    <name evidence="16" type="ORF">AMD01_00825</name>
</gene>
<comment type="subunit">
    <text evidence="3">Homotetramer.</text>
</comment>
<feature type="active site" description="Proton acceptor" evidence="13">
    <location>
        <position position="149"/>
    </location>
</feature>
<keyword evidence="5" id="KW-0276">Fatty acid metabolism</keyword>
<keyword evidence="9" id="KW-0443">Lipid metabolism</keyword>
<evidence type="ECO:0000256" key="3">
    <source>
        <dbReference type="ARBA" id="ARBA00011881"/>
    </source>
</evidence>
<feature type="binding site" evidence="15">
    <location>
        <position position="96"/>
    </location>
    <ligand>
        <name>NAD(+)</name>
        <dbReference type="ChEBI" id="CHEBI:57540"/>
    </ligand>
</feature>
<feature type="binding site" evidence="15">
    <location>
        <begin position="21"/>
        <end position="22"/>
    </location>
    <ligand>
        <name>NAD(+)</name>
        <dbReference type="ChEBI" id="CHEBI:57540"/>
    </ligand>
</feature>
<dbReference type="SUPFAM" id="SSF51735">
    <property type="entry name" value="NAD(P)-binding Rossmann-fold domains"/>
    <property type="match status" value="1"/>
</dbReference>
<dbReference type="Gene3D" id="1.10.8.400">
    <property type="entry name" value="Enoyl acyl carrier protein reductase"/>
    <property type="match status" value="1"/>
</dbReference>
<dbReference type="PRINTS" id="PR00081">
    <property type="entry name" value="GDHRDH"/>
</dbReference>
<dbReference type="RefSeq" id="WP_053399487.1">
    <property type="nucleotide sequence ID" value="NZ_JAUKEN010000002.1"/>
</dbReference>
<protein>
    <recommendedName>
        <fullName evidence="12">Enoyl-[acyl-carrier-protein] reductase [NADH]</fullName>
        <ecNumber evidence="12">1.3.1.9</ecNumber>
    </recommendedName>
</protein>
<name>A0A0M0LHD3_9BACI</name>
<dbReference type="OrthoDB" id="9803628at2"/>
<keyword evidence="4 12" id="KW-0444">Lipid biosynthesis</keyword>
<comment type="similarity">
    <text evidence="2 12">Belongs to the short-chain dehydrogenases/reductases (SDR) family. FabI subfamily.</text>
</comment>
<comment type="function">
    <text evidence="11">Catalyzes the reduction of a carbon-carbon double bond in an enoyl moiety that is covalently linked to an acyl carrier protein (ACP). Involved in the elongation cycle of fatty acid which are used in the lipid metabolism.</text>
</comment>
<feature type="binding site" evidence="15">
    <location>
        <position position="166"/>
    </location>
    <ligand>
        <name>NAD(+)</name>
        <dbReference type="ChEBI" id="CHEBI:57540"/>
    </ligand>
</feature>
<reference evidence="17" key="1">
    <citation type="submission" date="2015-08" db="EMBL/GenBank/DDBJ databases">
        <title>Fjat-14210 dsm16467.</title>
        <authorList>
            <person name="Liu B."/>
            <person name="Wang J."/>
            <person name="Zhu Y."/>
            <person name="Liu G."/>
            <person name="Chen Q."/>
            <person name="Chen Z."/>
            <person name="Lan J."/>
            <person name="Che J."/>
            <person name="Ge C."/>
            <person name="Shi H."/>
            <person name="Pan Z."/>
            <person name="Liu X."/>
        </authorList>
    </citation>
    <scope>NUCLEOTIDE SEQUENCE [LARGE SCALE GENOMIC DNA]</scope>
    <source>
        <strain evidence="17">DSM 16467</strain>
    </source>
</reference>
<evidence type="ECO:0000256" key="5">
    <source>
        <dbReference type="ARBA" id="ARBA00022832"/>
    </source>
</evidence>
<evidence type="ECO:0000256" key="10">
    <source>
        <dbReference type="ARBA" id="ARBA00023160"/>
    </source>
</evidence>
<dbReference type="PATRIC" id="fig|284581.3.peg.409"/>
<dbReference type="Pfam" id="PF13561">
    <property type="entry name" value="adh_short_C2"/>
    <property type="match status" value="1"/>
</dbReference>
<evidence type="ECO:0000256" key="13">
    <source>
        <dbReference type="PIRSR" id="PIRSR000094-1"/>
    </source>
</evidence>
<accession>A0A0M0LHD3</accession>
<evidence type="ECO:0000256" key="4">
    <source>
        <dbReference type="ARBA" id="ARBA00022516"/>
    </source>
</evidence>
<evidence type="ECO:0000256" key="1">
    <source>
        <dbReference type="ARBA" id="ARBA00005194"/>
    </source>
</evidence>
<dbReference type="PANTHER" id="PTHR43159">
    <property type="entry name" value="ENOYL-[ACYL-CARRIER-PROTEIN] REDUCTASE"/>
    <property type="match status" value="1"/>
</dbReference>
<proteinExistence type="inferred from homology"/>
<dbReference type="InterPro" id="IPR014358">
    <property type="entry name" value="Enoyl-ACP_Rdtase_NADH"/>
</dbReference>
<dbReference type="CDD" id="cd05372">
    <property type="entry name" value="ENR_SDR"/>
    <property type="match status" value="1"/>
</dbReference>
<dbReference type="PIRSF" id="PIRSF000094">
    <property type="entry name" value="Enoyl-ACP_rdct"/>
    <property type="match status" value="1"/>
</dbReference>
<dbReference type="EC" id="1.3.1.9" evidence="12"/>
<dbReference type="Proteomes" id="UP000037558">
    <property type="component" value="Unassembled WGS sequence"/>
</dbReference>
<dbReference type="EMBL" id="LILC01000002">
    <property type="protein sequence ID" value="KOO50337.1"/>
    <property type="molecule type" value="Genomic_DNA"/>
</dbReference>
<dbReference type="GO" id="GO:0004318">
    <property type="term" value="F:enoyl-[acyl-carrier-protein] reductase (NADH) activity"/>
    <property type="evidence" value="ECO:0007669"/>
    <property type="project" value="UniProtKB-EC"/>
</dbReference>
<evidence type="ECO:0000256" key="6">
    <source>
        <dbReference type="ARBA" id="ARBA00022857"/>
    </source>
</evidence>
<evidence type="ECO:0000256" key="9">
    <source>
        <dbReference type="ARBA" id="ARBA00023098"/>
    </source>
</evidence>
<evidence type="ECO:0000256" key="8">
    <source>
        <dbReference type="ARBA" id="ARBA00023027"/>
    </source>
</evidence>
<feature type="binding site" evidence="15">
    <location>
        <begin position="68"/>
        <end position="69"/>
    </location>
    <ligand>
        <name>NAD(+)</name>
        <dbReference type="ChEBI" id="CHEBI:57540"/>
    </ligand>
</feature>
<keyword evidence="7 12" id="KW-0560">Oxidoreductase</keyword>
<comment type="caution">
    <text evidence="16">The sequence shown here is derived from an EMBL/GenBank/DDBJ whole genome shotgun (WGS) entry which is preliminary data.</text>
</comment>
<dbReference type="STRING" id="284581.AMD01_00825"/>
<dbReference type="FunFam" id="3.40.50.720:FF:000127">
    <property type="entry name" value="Enoyl-[acyl-carrier-protein] reductase [NADH]"/>
    <property type="match status" value="1"/>
</dbReference>
<feature type="binding site" evidence="14">
    <location>
        <position position="99"/>
    </location>
    <ligand>
        <name>substrate</name>
    </ligand>
</feature>
<keyword evidence="10 12" id="KW-0275">Fatty acid biosynthesis</keyword>
<sequence>MKSLSLENRNVVVMGVANKRSIAWGIARSLHEAGARLIFTYAGERLEKNVRELADSLDRNDSIVLPCDVTNDEEIQKCFANIKEQVGVIHGVAHCIAFANKEDLEGDYVSTSRDGFLLAHNVSSYSFTAVANAAKELMTEGGSLVTLTYLGGERVVQNYNLMGVAKASLDASVKYLASDLGQHKIRVNSISAGPIRTLSAKGISDFNSILKDIEERAPLRRTTTPEEVGDTAVFLFSELSRGITGENLHVDSGFHIMAR</sequence>
<dbReference type="InterPro" id="IPR036291">
    <property type="entry name" value="NAD(P)-bd_dom_sf"/>
</dbReference>
<keyword evidence="17" id="KW-1185">Reference proteome</keyword>
<dbReference type="FunFam" id="1.10.8.400:FF:000001">
    <property type="entry name" value="Enoyl-[acyl-carrier-protein] reductase [NADH]"/>
    <property type="match status" value="1"/>
</dbReference>
<dbReference type="PANTHER" id="PTHR43159:SF2">
    <property type="entry name" value="ENOYL-[ACYL-CARRIER-PROTEIN] REDUCTASE [NADH], CHLOROPLASTIC"/>
    <property type="match status" value="1"/>
</dbReference>
<evidence type="ECO:0000256" key="11">
    <source>
        <dbReference type="ARBA" id="ARBA00024967"/>
    </source>
</evidence>
<evidence type="ECO:0000256" key="2">
    <source>
        <dbReference type="ARBA" id="ARBA00009233"/>
    </source>
</evidence>
<dbReference type="NCBIfam" id="NF006369">
    <property type="entry name" value="PRK08594.1"/>
    <property type="match status" value="1"/>
</dbReference>